<evidence type="ECO:0000313" key="3">
    <source>
        <dbReference type="Proteomes" id="UP000649739"/>
    </source>
</evidence>
<dbReference type="Gene3D" id="2.130.10.10">
    <property type="entry name" value="YVTN repeat-like/Quinoprotein amine dehydrogenase"/>
    <property type="match status" value="1"/>
</dbReference>
<organism evidence="2 3">
    <name type="scientific">Pilimelia anulata</name>
    <dbReference type="NCBI Taxonomy" id="53371"/>
    <lineage>
        <taxon>Bacteria</taxon>
        <taxon>Bacillati</taxon>
        <taxon>Actinomycetota</taxon>
        <taxon>Actinomycetes</taxon>
        <taxon>Micromonosporales</taxon>
        <taxon>Micromonosporaceae</taxon>
        <taxon>Pilimelia</taxon>
    </lineage>
</organism>
<reference evidence="2" key="1">
    <citation type="journal article" date="2014" name="Int. J. Syst. Evol. Microbiol.">
        <title>Complete genome sequence of Corynebacterium casei LMG S-19264T (=DSM 44701T), isolated from a smear-ripened cheese.</title>
        <authorList>
            <consortium name="US DOE Joint Genome Institute (JGI-PGF)"/>
            <person name="Walter F."/>
            <person name="Albersmeier A."/>
            <person name="Kalinowski J."/>
            <person name="Ruckert C."/>
        </authorList>
    </citation>
    <scope>NUCLEOTIDE SEQUENCE</scope>
    <source>
        <strain evidence="2">JCM 3090</strain>
    </source>
</reference>
<proteinExistence type="predicted"/>
<name>A0A8J3B8S5_9ACTN</name>
<keyword evidence="3" id="KW-1185">Reference proteome</keyword>
<dbReference type="InterPro" id="IPR013431">
    <property type="entry name" value="Delta_60_rpt"/>
</dbReference>
<evidence type="ECO:0000313" key="2">
    <source>
        <dbReference type="EMBL" id="GGJ93651.1"/>
    </source>
</evidence>
<dbReference type="Proteomes" id="UP000649739">
    <property type="component" value="Unassembled WGS sequence"/>
</dbReference>
<feature type="signal peptide" evidence="1">
    <location>
        <begin position="1"/>
        <end position="21"/>
    </location>
</feature>
<dbReference type="EMBL" id="BMQB01000004">
    <property type="protein sequence ID" value="GGJ93651.1"/>
    <property type="molecule type" value="Genomic_DNA"/>
</dbReference>
<comment type="caution">
    <text evidence="2">The sequence shown here is derived from an EMBL/GenBank/DDBJ whole genome shotgun (WGS) entry which is preliminary data.</text>
</comment>
<dbReference type="InterPro" id="IPR015943">
    <property type="entry name" value="WD40/YVTN_repeat-like_dom_sf"/>
</dbReference>
<gene>
    <name evidence="2" type="ORF">GCM10010123_24400</name>
</gene>
<sequence length="419" mass="43059">MRRLTAFLLAGALGAAGPLSGAPARADLPLPVVVSADPVDFTPHVTDGTVWAVALVGDTVVVGGDFTGVTDSSGKTAHERKHLFAYKLTTGEILPWAPTVDRPVYALAAGAGRTVYIGGWFKTVNGAKQRGVAYLSLDDGQRVPGFKVGVNWGDVRALAADGNRLYLGGTFSTVNGVARAALARVDAGTGAVDADFDAKITAPGLQRPRVEDLALSPDGKRLVIIGAMKYAAGQPRNSVALFHTGGPTAALSTWYTNAYAPACMAGFDTYVRAVDFSPGGDHFVIVTTGRASGPAILCDSAARFNVAGAGSHLPVWVNRTGGDSLYAVAVTEAAVYIGGHQRWVNNPFGKESAGPGAVARPGVAALHPATGKALSWNPGKARGVGTRTLVATPAGLLIGSDTDKLGGEKHGRIGMFPLP</sequence>
<dbReference type="RefSeq" id="WP_189170195.1">
    <property type="nucleotide sequence ID" value="NZ_BMQB01000004.1"/>
</dbReference>
<feature type="chain" id="PRO_5038864665" evidence="1">
    <location>
        <begin position="22"/>
        <end position="419"/>
    </location>
</feature>
<dbReference type="SUPFAM" id="SSF50998">
    <property type="entry name" value="Quinoprotein alcohol dehydrogenase-like"/>
    <property type="match status" value="1"/>
</dbReference>
<reference evidence="2" key="2">
    <citation type="submission" date="2020-09" db="EMBL/GenBank/DDBJ databases">
        <authorList>
            <person name="Sun Q."/>
            <person name="Ohkuma M."/>
        </authorList>
    </citation>
    <scope>NUCLEOTIDE SEQUENCE</scope>
    <source>
        <strain evidence="2">JCM 3090</strain>
    </source>
</reference>
<dbReference type="InterPro" id="IPR011047">
    <property type="entry name" value="Quinoprotein_ADH-like_sf"/>
</dbReference>
<evidence type="ECO:0000256" key="1">
    <source>
        <dbReference type="SAM" id="SignalP"/>
    </source>
</evidence>
<accession>A0A8J3B8S5</accession>
<protein>
    <submittedName>
        <fullName evidence="2">Uncharacterized protein</fullName>
    </submittedName>
</protein>
<dbReference type="Pfam" id="PF17164">
    <property type="entry name" value="DUF5122"/>
    <property type="match status" value="1"/>
</dbReference>
<dbReference type="AlphaFoldDB" id="A0A8J3B8S5"/>
<keyword evidence="1" id="KW-0732">Signal</keyword>